<dbReference type="SUPFAM" id="SSF52374">
    <property type="entry name" value="Nucleotidylyl transferase"/>
    <property type="match status" value="2"/>
</dbReference>
<keyword evidence="6" id="KW-0443">Lipid metabolism</keyword>
<dbReference type="AlphaFoldDB" id="A0A9W8HJ11"/>
<dbReference type="CDD" id="cd02174">
    <property type="entry name" value="CCT"/>
    <property type="match status" value="1"/>
</dbReference>
<evidence type="ECO:0000256" key="2">
    <source>
        <dbReference type="ARBA" id="ARBA00010101"/>
    </source>
</evidence>
<proteinExistence type="inferred from homology"/>
<evidence type="ECO:0000256" key="10">
    <source>
        <dbReference type="ARBA" id="ARBA00024221"/>
    </source>
</evidence>
<dbReference type="GO" id="GO:0004306">
    <property type="term" value="F:ethanolamine-phosphate cytidylyltransferase activity"/>
    <property type="evidence" value="ECO:0007669"/>
    <property type="project" value="UniProtKB-EC"/>
</dbReference>
<dbReference type="CDD" id="cd02173">
    <property type="entry name" value="ECT"/>
    <property type="match status" value="1"/>
</dbReference>
<dbReference type="InterPro" id="IPR004821">
    <property type="entry name" value="Cyt_trans-like"/>
</dbReference>
<feature type="domain" description="Cytidyltransferase-like" evidence="12">
    <location>
        <begin position="217"/>
        <end position="308"/>
    </location>
</feature>
<dbReference type="PANTHER" id="PTHR45780">
    <property type="entry name" value="ETHANOLAMINE-PHOSPHATE CYTIDYLYLTRANSFERASE"/>
    <property type="match status" value="1"/>
</dbReference>
<dbReference type="Pfam" id="PF01467">
    <property type="entry name" value="CTP_transf_like"/>
    <property type="match status" value="2"/>
</dbReference>
<keyword evidence="3" id="KW-0444">Lipid biosynthesis</keyword>
<evidence type="ECO:0000256" key="9">
    <source>
        <dbReference type="ARBA" id="ARBA00024191"/>
    </source>
</evidence>
<keyword evidence="7" id="KW-0594">Phospholipid biosynthesis</keyword>
<dbReference type="EC" id="2.7.7.14" evidence="10"/>
<dbReference type="InterPro" id="IPR014729">
    <property type="entry name" value="Rossmann-like_a/b/a_fold"/>
</dbReference>
<comment type="similarity">
    <text evidence="2">Belongs to the cytidylyltransferase family.</text>
</comment>
<evidence type="ECO:0000256" key="6">
    <source>
        <dbReference type="ARBA" id="ARBA00023098"/>
    </source>
</evidence>
<comment type="pathway">
    <text evidence="9">Phospholipid metabolism; phosphatidylethanolamine biosynthesis; phosphatidylethanolamine from ethanolamine: step 2/3.</text>
</comment>
<organism evidence="13 14">
    <name type="scientific">Coemansia javaensis</name>
    <dbReference type="NCBI Taxonomy" id="2761396"/>
    <lineage>
        <taxon>Eukaryota</taxon>
        <taxon>Fungi</taxon>
        <taxon>Fungi incertae sedis</taxon>
        <taxon>Zoopagomycota</taxon>
        <taxon>Kickxellomycotina</taxon>
        <taxon>Kickxellomycetes</taxon>
        <taxon>Kickxellales</taxon>
        <taxon>Kickxellaceae</taxon>
        <taxon>Coemansia</taxon>
    </lineage>
</organism>
<comment type="caution">
    <text evidence="13">The sequence shown here is derived from an EMBL/GenBank/DDBJ whole genome shotgun (WGS) entry which is preliminary data.</text>
</comment>
<feature type="domain" description="Cytidyltransferase-like" evidence="12">
    <location>
        <begin position="21"/>
        <end position="144"/>
    </location>
</feature>
<dbReference type="GO" id="GO:0006646">
    <property type="term" value="P:phosphatidylethanolamine biosynthetic process"/>
    <property type="evidence" value="ECO:0007669"/>
    <property type="project" value="InterPro"/>
</dbReference>
<evidence type="ECO:0000256" key="7">
    <source>
        <dbReference type="ARBA" id="ARBA00023209"/>
    </source>
</evidence>
<dbReference type="Gene3D" id="3.40.50.620">
    <property type="entry name" value="HUPs"/>
    <property type="match status" value="2"/>
</dbReference>
<evidence type="ECO:0000256" key="11">
    <source>
        <dbReference type="ARBA" id="ARBA00031473"/>
    </source>
</evidence>
<name>A0A9W8HJ11_9FUNG</name>
<dbReference type="InterPro" id="IPR044608">
    <property type="entry name" value="Ect1/PCYT2"/>
</dbReference>
<evidence type="ECO:0000256" key="1">
    <source>
        <dbReference type="ARBA" id="ARBA00005189"/>
    </source>
</evidence>
<keyword evidence="5 13" id="KW-0548">Nucleotidyltransferase</keyword>
<comment type="pathway">
    <text evidence="1">Lipid metabolism.</text>
</comment>
<dbReference type="Proteomes" id="UP001140217">
    <property type="component" value="Unassembled WGS sequence"/>
</dbReference>
<dbReference type="PANTHER" id="PTHR45780:SF2">
    <property type="entry name" value="ETHANOLAMINE-PHOSPHATE CYTIDYLYLTRANSFERASE"/>
    <property type="match status" value="1"/>
</dbReference>
<accession>A0A9W8HJ11</accession>
<gene>
    <name evidence="13" type="primary">MUQ1</name>
    <name evidence="13" type="ORF">H4R18_002248</name>
</gene>
<evidence type="ECO:0000259" key="12">
    <source>
        <dbReference type="Pfam" id="PF01467"/>
    </source>
</evidence>
<dbReference type="GO" id="GO:0005737">
    <property type="term" value="C:cytoplasm"/>
    <property type="evidence" value="ECO:0007669"/>
    <property type="project" value="TreeGrafter"/>
</dbReference>
<keyword evidence="4 13" id="KW-0808">Transferase</keyword>
<evidence type="ECO:0000256" key="3">
    <source>
        <dbReference type="ARBA" id="ARBA00022516"/>
    </source>
</evidence>
<evidence type="ECO:0000256" key="4">
    <source>
        <dbReference type="ARBA" id="ARBA00022679"/>
    </source>
</evidence>
<dbReference type="OrthoDB" id="40021at2759"/>
<evidence type="ECO:0000313" key="13">
    <source>
        <dbReference type="EMBL" id="KAJ2782496.1"/>
    </source>
</evidence>
<dbReference type="EMBL" id="JANBUL010000071">
    <property type="protein sequence ID" value="KAJ2782496.1"/>
    <property type="molecule type" value="Genomic_DNA"/>
</dbReference>
<dbReference type="NCBIfam" id="TIGR00125">
    <property type="entry name" value="cyt_tran_rel"/>
    <property type="match status" value="2"/>
</dbReference>
<evidence type="ECO:0000313" key="14">
    <source>
        <dbReference type="Proteomes" id="UP001140217"/>
    </source>
</evidence>
<keyword evidence="8" id="KW-1208">Phospholipid metabolism</keyword>
<sequence length="386" mass="42589">MAQKASIATGGGGARPVRVWVDGCFDMMHFGHANALRQARAMGDYLVVGVHSDAEIERNKGPCVMKEEERYAAVAACKWVDEVVRDAPYVTTLEILDEHNIDFVLHGDDITTAADGTDCYQLVKDAGRYREFKRTVGISTTELVGRMLLLTRDHHIRGTRAAGSPMQGVDQEAVTNFSQGSKPAAALTGIAHYLSTTKKIIQFSSGREPQPGDRVVYVDGAFDLFHTGHIEFFKRARELGDYLLVGVHDDQTVNAVKGGNFPVMNLQERVLGVLQCRYVDEVIIGAPYSVTKDVLEDVYHVDVVVHGASDHHADIDGTDPYALPKARGIYREIEHPGLGLTTTAIIERIVENRQVYIERQARKAKKAVAEAEAEQREKEVRAALHA</sequence>
<reference evidence="13" key="1">
    <citation type="submission" date="2022-07" db="EMBL/GenBank/DDBJ databases">
        <title>Phylogenomic reconstructions and comparative analyses of Kickxellomycotina fungi.</title>
        <authorList>
            <person name="Reynolds N.K."/>
            <person name="Stajich J.E."/>
            <person name="Barry K."/>
            <person name="Grigoriev I.V."/>
            <person name="Crous P."/>
            <person name="Smith M.E."/>
        </authorList>
    </citation>
    <scope>NUCLEOTIDE SEQUENCE</scope>
    <source>
        <strain evidence="13">NBRC 105414</strain>
    </source>
</reference>
<keyword evidence="14" id="KW-1185">Reference proteome</keyword>
<protein>
    <recommendedName>
        <fullName evidence="10">ethanolamine-phosphate cytidylyltransferase</fullName>
        <ecNumber evidence="10">2.7.7.14</ecNumber>
    </recommendedName>
    <alternativeName>
        <fullName evidence="11">CTP:phosphoethanolamine cytidylyltransferase</fullName>
    </alternativeName>
</protein>
<dbReference type="InterPro" id="IPR041723">
    <property type="entry name" value="CCT"/>
</dbReference>
<evidence type="ECO:0000256" key="8">
    <source>
        <dbReference type="ARBA" id="ARBA00023264"/>
    </source>
</evidence>
<evidence type="ECO:0000256" key="5">
    <source>
        <dbReference type="ARBA" id="ARBA00022695"/>
    </source>
</evidence>